<organism evidence="2 3">
    <name type="scientific">Phormidesmis priestleyi</name>
    <dbReference type="NCBI Taxonomy" id="268141"/>
    <lineage>
        <taxon>Bacteria</taxon>
        <taxon>Bacillati</taxon>
        <taxon>Cyanobacteriota</taxon>
        <taxon>Cyanophyceae</taxon>
        <taxon>Leptolyngbyales</taxon>
        <taxon>Leptolyngbyaceae</taxon>
        <taxon>Phormidesmis</taxon>
    </lineage>
</organism>
<protein>
    <submittedName>
        <fullName evidence="2">Uncharacterized protein</fullName>
    </submittedName>
</protein>
<feature type="transmembrane region" description="Helical" evidence="1">
    <location>
        <begin position="36"/>
        <end position="58"/>
    </location>
</feature>
<dbReference type="AlphaFoldDB" id="A0A2W4XED4"/>
<feature type="transmembrane region" description="Helical" evidence="1">
    <location>
        <begin position="70"/>
        <end position="88"/>
    </location>
</feature>
<reference evidence="3" key="1">
    <citation type="submission" date="2018-04" db="EMBL/GenBank/DDBJ databases">
        <authorList>
            <person name="Cornet L."/>
        </authorList>
    </citation>
    <scope>NUCLEOTIDE SEQUENCE [LARGE SCALE GENOMIC DNA]</scope>
</reference>
<gene>
    <name evidence="2" type="ORF">DCF15_10380</name>
</gene>
<evidence type="ECO:0000256" key="1">
    <source>
        <dbReference type="SAM" id="Phobius"/>
    </source>
</evidence>
<dbReference type="Proteomes" id="UP000249794">
    <property type="component" value="Unassembled WGS sequence"/>
</dbReference>
<accession>A0A2W4XED4</accession>
<keyword evidence="1" id="KW-1133">Transmembrane helix</keyword>
<keyword evidence="1" id="KW-0812">Transmembrane</keyword>
<feature type="transmembrane region" description="Helical" evidence="1">
    <location>
        <begin position="100"/>
        <end position="120"/>
    </location>
</feature>
<evidence type="ECO:0000313" key="3">
    <source>
        <dbReference type="Proteomes" id="UP000249794"/>
    </source>
</evidence>
<evidence type="ECO:0000313" key="2">
    <source>
        <dbReference type="EMBL" id="PZO55526.1"/>
    </source>
</evidence>
<name>A0A2W4XED4_9CYAN</name>
<sequence length="155" mass="16288">MPTIAALFVGIVSVSGTYRQQAAATGADTLGVTSTLLVANLVSGSFWLALFTTFIVIFSLSLASLIRASMASIGSVTSLMFIISLAKFSSFPNLTTVLEQGLLCLGGGLWVMVLSSLLWIDSETSHPGCKSCRRLLQQLGHVDATGPSDDTSGRR</sequence>
<reference evidence="2 3" key="2">
    <citation type="submission" date="2018-06" db="EMBL/GenBank/DDBJ databases">
        <title>Metagenomic assembly of (sub)arctic Cyanobacteria and their associated microbiome from non-axenic cultures.</title>
        <authorList>
            <person name="Baurain D."/>
        </authorList>
    </citation>
    <scope>NUCLEOTIDE SEQUENCE [LARGE SCALE GENOMIC DNA]</scope>
    <source>
        <strain evidence="2">ULC027bin1</strain>
    </source>
</reference>
<comment type="caution">
    <text evidence="2">The sequence shown here is derived from an EMBL/GenBank/DDBJ whole genome shotgun (WGS) entry which is preliminary data.</text>
</comment>
<dbReference type="EMBL" id="QBMP01000093">
    <property type="protein sequence ID" value="PZO55526.1"/>
    <property type="molecule type" value="Genomic_DNA"/>
</dbReference>
<keyword evidence="1" id="KW-0472">Membrane</keyword>
<proteinExistence type="predicted"/>